<name>A0A1X2HGN4_SYNRA</name>
<feature type="region of interest" description="Disordered" evidence="1">
    <location>
        <begin position="158"/>
        <end position="177"/>
    </location>
</feature>
<dbReference type="Proteomes" id="UP000242180">
    <property type="component" value="Unassembled WGS sequence"/>
</dbReference>
<keyword evidence="3" id="KW-1185">Reference proteome</keyword>
<organism evidence="2 3">
    <name type="scientific">Syncephalastrum racemosum</name>
    <name type="common">Filamentous fungus</name>
    <dbReference type="NCBI Taxonomy" id="13706"/>
    <lineage>
        <taxon>Eukaryota</taxon>
        <taxon>Fungi</taxon>
        <taxon>Fungi incertae sedis</taxon>
        <taxon>Mucoromycota</taxon>
        <taxon>Mucoromycotina</taxon>
        <taxon>Mucoromycetes</taxon>
        <taxon>Mucorales</taxon>
        <taxon>Syncephalastraceae</taxon>
        <taxon>Syncephalastrum</taxon>
    </lineage>
</organism>
<evidence type="ECO:0000313" key="3">
    <source>
        <dbReference type="Proteomes" id="UP000242180"/>
    </source>
</evidence>
<feature type="region of interest" description="Disordered" evidence="1">
    <location>
        <begin position="51"/>
        <end position="77"/>
    </location>
</feature>
<accession>A0A1X2HGN4</accession>
<dbReference type="EMBL" id="MCGN01000004">
    <property type="protein sequence ID" value="ORY98133.1"/>
    <property type="molecule type" value="Genomic_DNA"/>
</dbReference>
<dbReference type="AlphaFoldDB" id="A0A1X2HGN4"/>
<dbReference type="InParanoid" id="A0A1X2HGN4"/>
<feature type="region of interest" description="Disordered" evidence="1">
    <location>
        <begin position="106"/>
        <end position="147"/>
    </location>
</feature>
<comment type="caution">
    <text evidence="2">The sequence shown here is derived from an EMBL/GenBank/DDBJ whole genome shotgun (WGS) entry which is preliminary data.</text>
</comment>
<feature type="compositionally biased region" description="Low complexity" evidence="1">
    <location>
        <begin position="163"/>
        <end position="172"/>
    </location>
</feature>
<reference evidence="2 3" key="1">
    <citation type="submission" date="2016-07" db="EMBL/GenBank/DDBJ databases">
        <title>Pervasive Adenine N6-methylation of Active Genes in Fungi.</title>
        <authorList>
            <consortium name="DOE Joint Genome Institute"/>
            <person name="Mondo S.J."/>
            <person name="Dannebaum R.O."/>
            <person name="Kuo R.C."/>
            <person name="Labutti K."/>
            <person name="Haridas S."/>
            <person name="Kuo A."/>
            <person name="Salamov A."/>
            <person name="Ahrendt S.R."/>
            <person name="Lipzen A."/>
            <person name="Sullivan W."/>
            <person name="Andreopoulos W.B."/>
            <person name="Clum A."/>
            <person name="Lindquist E."/>
            <person name="Daum C."/>
            <person name="Ramamoorthy G.K."/>
            <person name="Gryganskyi A."/>
            <person name="Culley D."/>
            <person name="Magnuson J.K."/>
            <person name="James T.Y."/>
            <person name="O'Malley M.A."/>
            <person name="Stajich J.E."/>
            <person name="Spatafora J.W."/>
            <person name="Visel A."/>
            <person name="Grigoriev I.V."/>
        </authorList>
    </citation>
    <scope>NUCLEOTIDE SEQUENCE [LARGE SCALE GENOMIC DNA]</scope>
    <source>
        <strain evidence="2 3">NRRL 2496</strain>
    </source>
</reference>
<evidence type="ECO:0000256" key="1">
    <source>
        <dbReference type="SAM" id="MobiDB-lite"/>
    </source>
</evidence>
<proteinExistence type="predicted"/>
<evidence type="ECO:0000313" key="2">
    <source>
        <dbReference type="EMBL" id="ORY98133.1"/>
    </source>
</evidence>
<dbReference type="OrthoDB" id="2250159at2759"/>
<protein>
    <submittedName>
        <fullName evidence="2">Uncharacterized protein</fullName>
    </submittedName>
</protein>
<sequence>MDRSTHVVSPSTYLMPSHQTLPLTKENLSRIVEQDSSFSLLTRYCNDYTPPPSPLCRPRPHTPTYRRKDSLSGSEADTVMASPRQLPFPYHNDSLFLPTAEQYHVSSRLSLDERRPRRPSSTTEHYRASSPLAGASLPKRHASAPPSFDKARRALVRTPSMTSAASSASSASTLKATDEKHRPLWLKRVIKLFSTLKRRKSFQSERKLRSCRRSEAAVWYSQYAANPPPPSGLAGVAA</sequence>
<gene>
    <name evidence="2" type="ORF">BCR43DRAFT_490924</name>
</gene>